<organism evidence="2 3">
    <name type="scientific">Nosema bombycis (strain CQ1 / CVCC 102059)</name>
    <name type="common">Microsporidian parasite</name>
    <name type="synonym">Pebrine of silkworm</name>
    <dbReference type="NCBI Taxonomy" id="578461"/>
    <lineage>
        <taxon>Eukaryota</taxon>
        <taxon>Fungi</taxon>
        <taxon>Fungi incertae sedis</taxon>
        <taxon>Microsporidia</taxon>
        <taxon>Nosematidae</taxon>
        <taxon>Nosema</taxon>
    </lineage>
</organism>
<name>R0KUK9_NOSB1</name>
<protein>
    <submittedName>
        <fullName evidence="2">Uncharacterized protein</fullName>
    </submittedName>
</protein>
<proteinExistence type="predicted"/>
<dbReference type="HOGENOM" id="CLU_3014750_0_0_1"/>
<reference evidence="2 3" key="1">
    <citation type="journal article" date="2013" name="BMC Genomics">
        <title>Comparative genomics of parasitic silkworm microsporidia reveal an association between genome expansion and host adaptation.</title>
        <authorList>
            <person name="Pan G."/>
            <person name="Xu J."/>
            <person name="Li T."/>
            <person name="Xia Q."/>
            <person name="Liu S.L."/>
            <person name="Zhang G."/>
            <person name="Li S."/>
            <person name="Li C."/>
            <person name="Liu H."/>
            <person name="Yang L."/>
            <person name="Liu T."/>
            <person name="Zhang X."/>
            <person name="Wu Z."/>
            <person name="Fan W."/>
            <person name="Dang X."/>
            <person name="Xiang H."/>
            <person name="Tao M."/>
            <person name="Li Y."/>
            <person name="Hu J."/>
            <person name="Li Z."/>
            <person name="Lin L."/>
            <person name="Luo J."/>
            <person name="Geng L."/>
            <person name="Wang L."/>
            <person name="Long M."/>
            <person name="Wan Y."/>
            <person name="He N."/>
            <person name="Zhang Z."/>
            <person name="Lu C."/>
            <person name="Keeling P.J."/>
            <person name="Wang J."/>
            <person name="Xiang Z."/>
            <person name="Zhou Z."/>
        </authorList>
    </citation>
    <scope>NUCLEOTIDE SEQUENCE [LARGE SCALE GENOMIC DNA]</scope>
    <source>
        <strain evidence="3">CQ1 / CVCC 102059</strain>
    </source>
</reference>
<sequence>MHVTLVFMRFFYFYAHKKVITIFMQNFNFYALIQFLCVIYTRINNIKPYYKILNTH</sequence>
<keyword evidence="3" id="KW-1185">Reference proteome</keyword>
<accession>R0KUK9</accession>
<evidence type="ECO:0000313" key="2">
    <source>
        <dbReference type="EMBL" id="EOB14541.1"/>
    </source>
</evidence>
<dbReference type="EMBL" id="KB908933">
    <property type="protein sequence ID" value="EOB14541.1"/>
    <property type="molecule type" value="Genomic_DNA"/>
</dbReference>
<dbReference type="VEuPathDB" id="MicrosporidiaDB:NBO_25g0002"/>
<evidence type="ECO:0000256" key="1">
    <source>
        <dbReference type="SAM" id="Phobius"/>
    </source>
</evidence>
<keyword evidence="1" id="KW-0812">Transmembrane</keyword>
<dbReference type="AlphaFoldDB" id="R0KUK9"/>
<gene>
    <name evidence="2" type="ORF">NBO_25g0002</name>
</gene>
<feature type="transmembrane region" description="Helical" evidence="1">
    <location>
        <begin position="20"/>
        <end position="41"/>
    </location>
</feature>
<keyword evidence="1" id="KW-1133">Transmembrane helix</keyword>
<keyword evidence="1" id="KW-0472">Membrane</keyword>
<evidence type="ECO:0000313" key="3">
    <source>
        <dbReference type="Proteomes" id="UP000016927"/>
    </source>
</evidence>
<dbReference type="Proteomes" id="UP000016927">
    <property type="component" value="Unassembled WGS sequence"/>
</dbReference>